<feature type="region of interest" description="Disordered" evidence="1">
    <location>
        <begin position="143"/>
        <end position="163"/>
    </location>
</feature>
<proteinExistence type="predicted"/>
<evidence type="ECO:0000313" key="3">
    <source>
        <dbReference type="Proteomes" id="UP000502035"/>
    </source>
</evidence>
<feature type="region of interest" description="Disordered" evidence="1">
    <location>
        <begin position="179"/>
        <end position="283"/>
    </location>
</feature>
<dbReference type="Proteomes" id="UP000502035">
    <property type="component" value="Chromosome"/>
</dbReference>
<dbReference type="AlphaFoldDB" id="A0A6G7YEH3"/>
<protein>
    <submittedName>
        <fullName evidence="2">NAD(P)-binding protein</fullName>
    </submittedName>
</protein>
<dbReference type="SUPFAM" id="SSF51905">
    <property type="entry name" value="FAD/NAD(P)-binding domain"/>
    <property type="match status" value="1"/>
</dbReference>
<gene>
    <name evidence="2" type="ORF">G7071_05970</name>
</gene>
<dbReference type="InterPro" id="IPR036188">
    <property type="entry name" value="FAD/NAD-bd_sf"/>
</dbReference>
<dbReference type="Pfam" id="PF13450">
    <property type="entry name" value="NAD_binding_8"/>
    <property type="match status" value="1"/>
</dbReference>
<accession>A0A6G7YEH3</accession>
<organism evidence="2 3">
    <name type="scientific">Nocardioides piscis</name>
    <dbReference type="NCBI Taxonomy" id="2714938"/>
    <lineage>
        <taxon>Bacteria</taxon>
        <taxon>Bacillati</taxon>
        <taxon>Actinomycetota</taxon>
        <taxon>Actinomycetes</taxon>
        <taxon>Propionibacteriales</taxon>
        <taxon>Nocardioidaceae</taxon>
        <taxon>Nocardioides</taxon>
    </lineage>
</organism>
<dbReference type="PANTHER" id="PTHR42923:SF17">
    <property type="entry name" value="AMINE OXIDASE DOMAIN-CONTAINING PROTEIN"/>
    <property type="match status" value="1"/>
</dbReference>
<evidence type="ECO:0000256" key="1">
    <source>
        <dbReference type="SAM" id="MobiDB-lite"/>
    </source>
</evidence>
<dbReference type="KEGG" id="npi:G7071_05970"/>
<feature type="compositionally biased region" description="Low complexity" evidence="1">
    <location>
        <begin position="246"/>
        <end position="261"/>
    </location>
</feature>
<sequence>MTTPHRNIGVVGSGVAGLTAAYVASRTAHVTLFEADERLGGHADTHVVEAPEGRLHIDTGFIVHNPRTYPTLLRLFAELDIATQPSEMSLSVSDQGSGVEWAGALGARGLFPTRAAATSADHWRMLAAIPRFHRRARAVLAAADRSRPDASSGTDALGAPSYDASTTADQTLREFLVEGASPPTSCGTSWSPSSQRCGRATPRPRSTTPPATCSRSSSTTACSACSARRSGAPSPGVRGRMSTQWPRSCRPSARAPRSPRCTSCPTAWSSPTATVESTRSTPS</sequence>
<dbReference type="GO" id="GO:0016491">
    <property type="term" value="F:oxidoreductase activity"/>
    <property type="evidence" value="ECO:0007669"/>
    <property type="project" value="TreeGrafter"/>
</dbReference>
<dbReference type="InterPro" id="IPR050464">
    <property type="entry name" value="Zeta_carotene_desat/Oxidored"/>
</dbReference>
<keyword evidence="3" id="KW-1185">Reference proteome</keyword>
<evidence type="ECO:0000313" key="2">
    <source>
        <dbReference type="EMBL" id="QIK75041.1"/>
    </source>
</evidence>
<reference evidence="2 3" key="1">
    <citation type="submission" date="2020-03" db="EMBL/GenBank/DDBJ databases">
        <title>Nocardioides sp. nov., isolated from fish.</title>
        <authorList>
            <person name="Hyun D.-W."/>
            <person name="Bae J.-W."/>
        </authorList>
    </citation>
    <scope>NUCLEOTIDE SEQUENCE [LARGE SCALE GENOMIC DNA]</scope>
    <source>
        <strain evidence="2 3">HDW12A</strain>
    </source>
</reference>
<name>A0A6G7YEH3_9ACTN</name>
<dbReference type="Gene3D" id="3.50.50.60">
    <property type="entry name" value="FAD/NAD(P)-binding domain"/>
    <property type="match status" value="1"/>
</dbReference>
<feature type="compositionally biased region" description="Low complexity" evidence="1">
    <location>
        <begin position="198"/>
        <end position="235"/>
    </location>
</feature>
<feature type="compositionally biased region" description="Polar residues" evidence="1">
    <location>
        <begin position="182"/>
        <end position="196"/>
    </location>
</feature>
<dbReference type="EMBL" id="CP049866">
    <property type="protein sequence ID" value="QIK75041.1"/>
    <property type="molecule type" value="Genomic_DNA"/>
</dbReference>
<dbReference type="PANTHER" id="PTHR42923">
    <property type="entry name" value="PROTOPORPHYRINOGEN OXIDASE"/>
    <property type="match status" value="1"/>
</dbReference>
<feature type="compositionally biased region" description="Polar residues" evidence="1">
    <location>
        <begin position="263"/>
        <end position="283"/>
    </location>
</feature>